<gene>
    <name evidence="1" type="ORF">CR513_59232</name>
</gene>
<dbReference type="OrthoDB" id="1436818at2759"/>
<dbReference type="EMBL" id="QJKJ01015492">
    <property type="protein sequence ID" value="RDX62437.1"/>
    <property type="molecule type" value="Genomic_DNA"/>
</dbReference>
<keyword evidence="2" id="KW-1185">Reference proteome</keyword>
<reference evidence="1" key="1">
    <citation type="submission" date="2018-05" db="EMBL/GenBank/DDBJ databases">
        <title>Draft genome of Mucuna pruriens seed.</title>
        <authorList>
            <person name="Nnadi N.E."/>
            <person name="Vos R."/>
            <person name="Hasami M.H."/>
            <person name="Devisetty U.K."/>
            <person name="Aguiy J.C."/>
        </authorList>
    </citation>
    <scope>NUCLEOTIDE SEQUENCE [LARGE SCALE GENOMIC DNA]</scope>
    <source>
        <strain evidence="1">JCA_2017</strain>
    </source>
</reference>
<sequence length="214" mass="24336">MKDLGEASFVLGIQILRDRSQGILRLSQENYINKVLQRFDMKDSKLGDTPIAKGDKFSLKQCPNNDLERNEIQKIPYASAMGSLMYAQVCTRPDIAFMVWRSSCTLTPILLDVKIANAPCLDTSSLWLASRHPTRVQNKQIFIKHIGTSFMLADPLTKGLIPKANTSGKVMIPNTLNQRIFFILPIRKEKRRSPKGIKAVWLRKTTNQRFDDLT</sequence>
<proteinExistence type="predicted"/>
<evidence type="ECO:0008006" key="3">
    <source>
        <dbReference type="Google" id="ProtNLM"/>
    </source>
</evidence>
<protein>
    <recommendedName>
        <fullName evidence="3">Reverse transcriptase Ty1/copia-type domain-containing protein</fullName>
    </recommendedName>
</protein>
<feature type="non-terminal residue" evidence="1">
    <location>
        <position position="1"/>
    </location>
</feature>
<evidence type="ECO:0000313" key="2">
    <source>
        <dbReference type="Proteomes" id="UP000257109"/>
    </source>
</evidence>
<dbReference type="AlphaFoldDB" id="A0A371E8U2"/>
<accession>A0A371E8U2</accession>
<comment type="caution">
    <text evidence="1">The sequence shown here is derived from an EMBL/GenBank/DDBJ whole genome shotgun (WGS) entry which is preliminary data.</text>
</comment>
<evidence type="ECO:0000313" key="1">
    <source>
        <dbReference type="EMBL" id="RDX62437.1"/>
    </source>
</evidence>
<organism evidence="1 2">
    <name type="scientific">Mucuna pruriens</name>
    <name type="common">Velvet bean</name>
    <name type="synonym">Dolichos pruriens</name>
    <dbReference type="NCBI Taxonomy" id="157652"/>
    <lineage>
        <taxon>Eukaryota</taxon>
        <taxon>Viridiplantae</taxon>
        <taxon>Streptophyta</taxon>
        <taxon>Embryophyta</taxon>
        <taxon>Tracheophyta</taxon>
        <taxon>Spermatophyta</taxon>
        <taxon>Magnoliopsida</taxon>
        <taxon>eudicotyledons</taxon>
        <taxon>Gunneridae</taxon>
        <taxon>Pentapetalae</taxon>
        <taxon>rosids</taxon>
        <taxon>fabids</taxon>
        <taxon>Fabales</taxon>
        <taxon>Fabaceae</taxon>
        <taxon>Papilionoideae</taxon>
        <taxon>50 kb inversion clade</taxon>
        <taxon>NPAAA clade</taxon>
        <taxon>indigoferoid/millettioid clade</taxon>
        <taxon>Phaseoleae</taxon>
        <taxon>Mucuna</taxon>
    </lineage>
</organism>
<dbReference type="Proteomes" id="UP000257109">
    <property type="component" value="Unassembled WGS sequence"/>
</dbReference>
<name>A0A371E8U2_MUCPR</name>